<dbReference type="Proteomes" id="UP000625527">
    <property type="component" value="Unassembled WGS sequence"/>
</dbReference>
<dbReference type="EMBL" id="JADAQT010000074">
    <property type="protein sequence ID" value="MBE1875984.1"/>
    <property type="molecule type" value="Genomic_DNA"/>
</dbReference>
<comment type="caution">
    <text evidence="1">The sequence shown here is derived from an EMBL/GenBank/DDBJ whole genome shotgun (WGS) entry which is preliminary data.</text>
</comment>
<reference evidence="1 2" key="1">
    <citation type="submission" date="2020-10" db="EMBL/GenBank/DDBJ databases">
        <title>Myceligenerans pegani sp. nov., an endophytic actinomycete isolated from Peganum harmala L. in Xinjiang, China.</title>
        <authorList>
            <person name="Xin L."/>
        </authorList>
    </citation>
    <scope>NUCLEOTIDE SEQUENCE [LARGE SCALE GENOMIC DNA]</scope>
    <source>
        <strain evidence="1 2">TRM65318</strain>
    </source>
</reference>
<keyword evidence="2" id="KW-1185">Reference proteome</keyword>
<name>A0ABR9MX64_9MICO</name>
<sequence length="104" mass="10869">MQDFPVDRVGGADGVVGGDEAEVADVGHVAVVGTLDQTLDLGNPRLHREHVIELGIAGTRGVHPSSDVGVADVRIGMPDDVANLGRARLRVPRPRTSNATPHPI</sequence>
<proteinExistence type="predicted"/>
<organism evidence="1 2">
    <name type="scientific">Myceligenerans pegani</name>
    <dbReference type="NCBI Taxonomy" id="2776917"/>
    <lineage>
        <taxon>Bacteria</taxon>
        <taxon>Bacillati</taxon>
        <taxon>Actinomycetota</taxon>
        <taxon>Actinomycetes</taxon>
        <taxon>Micrococcales</taxon>
        <taxon>Promicromonosporaceae</taxon>
        <taxon>Myceligenerans</taxon>
    </lineage>
</organism>
<dbReference type="RefSeq" id="WP_192862552.1">
    <property type="nucleotide sequence ID" value="NZ_JADAQT010000074.1"/>
</dbReference>
<gene>
    <name evidence="1" type="ORF">IHE71_09700</name>
</gene>
<evidence type="ECO:0000313" key="1">
    <source>
        <dbReference type="EMBL" id="MBE1875984.1"/>
    </source>
</evidence>
<protein>
    <submittedName>
        <fullName evidence="1">Uncharacterized protein</fullName>
    </submittedName>
</protein>
<evidence type="ECO:0000313" key="2">
    <source>
        <dbReference type="Proteomes" id="UP000625527"/>
    </source>
</evidence>
<accession>A0ABR9MX64</accession>